<accession>A0A0B1SR26</accession>
<dbReference type="Pfam" id="PF00188">
    <property type="entry name" value="CAP"/>
    <property type="match status" value="1"/>
</dbReference>
<dbReference type="InterPro" id="IPR002413">
    <property type="entry name" value="V5_allergen-like"/>
</dbReference>
<proteinExistence type="predicted"/>
<name>A0A0B1SR26_OESDE</name>
<dbReference type="SMART" id="SM00198">
    <property type="entry name" value="SCP"/>
    <property type="match status" value="1"/>
</dbReference>
<organism evidence="2 3">
    <name type="scientific">Oesophagostomum dentatum</name>
    <name type="common">Nodular worm</name>
    <dbReference type="NCBI Taxonomy" id="61180"/>
    <lineage>
        <taxon>Eukaryota</taxon>
        <taxon>Metazoa</taxon>
        <taxon>Ecdysozoa</taxon>
        <taxon>Nematoda</taxon>
        <taxon>Chromadorea</taxon>
        <taxon>Rhabditida</taxon>
        <taxon>Rhabditina</taxon>
        <taxon>Rhabditomorpha</taxon>
        <taxon>Strongyloidea</taxon>
        <taxon>Strongylidae</taxon>
        <taxon>Oesophagostomum</taxon>
    </lineage>
</organism>
<dbReference type="InterPro" id="IPR014044">
    <property type="entry name" value="CAP_dom"/>
</dbReference>
<reference evidence="2 3" key="1">
    <citation type="submission" date="2014-03" db="EMBL/GenBank/DDBJ databases">
        <title>Draft genome of the hookworm Oesophagostomum dentatum.</title>
        <authorList>
            <person name="Mitreva M."/>
        </authorList>
    </citation>
    <scope>NUCLEOTIDE SEQUENCE [LARGE SCALE GENOMIC DNA]</scope>
    <source>
        <strain evidence="2 3">OD-Hann</strain>
    </source>
</reference>
<evidence type="ECO:0000313" key="3">
    <source>
        <dbReference type="Proteomes" id="UP000053660"/>
    </source>
</evidence>
<dbReference type="OrthoDB" id="5874910at2759"/>
<feature type="non-terminal residue" evidence="2">
    <location>
        <position position="1"/>
    </location>
</feature>
<dbReference type="SUPFAM" id="SSF55797">
    <property type="entry name" value="PR-1-like"/>
    <property type="match status" value="1"/>
</dbReference>
<protein>
    <submittedName>
        <fullName evidence="2">SCP-like protein</fullName>
    </submittedName>
</protein>
<dbReference type="InterPro" id="IPR035940">
    <property type="entry name" value="CAP_sf"/>
</dbReference>
<dbReference type="EMBL" id="KN557815">
    <property type="protein sequence ID" value="KHJ87414.1"/>
    <property type="molecule type" value="Genomic_DNA"/>
</dbReference>
<evidence type="ECO:0000313" key="2">
    <source>
        <dbReference type="EMBL" id="KHJ87414.1"/>
    </source>
</evidence>
<keyword evidence="3" id="KW-1185">Reference proteome</keyword>
<gene>
    <name evidence="2" type="ORF">OESDEN_12814</name>
</gene>
<dbReference type="Gene3D" id="3.40.33.10">
    <property type="entry name" value="CAP"/>
    <property type="match status" value="2"/>
</dbReference>
<dbReference type="InterPro" id="IPR001283">
    <property type="entry name" value="CRISP-related"/>
</dbReference>
<dbReference type="PRINTS" id="PR00838">
    <property type="entry name" value="V5ALLERGEN"/>
</dbReference>
<feature type="domain" description="SCP" evidence="1">
    <location>
        <begin position="135"/>
        <end position="290"/>
    </location>
</feature>
<sequence length="315" mass="33910">NYDYGEDIPTILGSVLGTIDGASLTDVSGDVKYSGETSLASYADLMRSTTTQIGCHMNKCAIDPRSRYSLYCLTDQAPIKSGDVIYQRSTSTSCTCDQQGFVCDADGFCVAAETTSTSTTSGNTICSGNTGMTDSLRTKFLDMHNYRRSLVALGKCPKNNGNLLPKAKNMARMNYNCDLEAEAIEYAKQCPLSGTGGGTRGENFYRASSAGISTFEDGVNKVVTSWWKVVRQYPGIGQLAMFRANHVGTPITSFTQMAWATSNRLGCSIARCTSDIVAVCRYLEKGNIVEKNVYVPGNTCASCRNNCVSSLGLCI</sequence>
<dbReference type="PRINTS" id="PR00837">
    <property type="entry name" value="V5TPXLIKE"/>
</dbReference>
<evidence type="ECO:0000259" key="1">
    <source>
        <dbReference type="SMART" id="SM00198"/>
    </source>
</evidence>
<dbReference type="PANTHER" id="PTHR10334">
    <property type="entry name" value="CYSTEINE-RICH SECRETORY PROTEIN-RELATED"/>
    <property type="match status" value="1"/>
</dbReference>
<dbReference type="CDD" id="cd05380">
    <property type="entry name" value="CAP_euk"/>
    <property type="match status" value="1"/>
</dbReference>
<dbReference type="Proteomes" id="UP000053660">
    <property type="component" value="Unassembled WGS sequence"/>
</dbReference>
<dbReference type="AlphaFoldDB" id="A0A0B1SR26"/>